<evidence type="ECO:0000313" key="2">
    <source>
        <dbReference type="EMBL" id="OWK34333.1"/>
    </source>
</evidence>
<dbReference type="OrthoDB" id="9775154at2"/>
<dbReference type="AlphaFoldDB" id="A0A225D068"/>
<comment type="caution">
    <text evidence="2">The sequence shown here is derived from an EMBL/GenBank/DDBJ whole genome shotgun (WGS) entry which is preliminary data.</text>
</comment>
<organism evidence="2 3">
    <name type="scientific">Fimbriiglobus ruber</name>
    <dbReference type="NCBI Taxonomy" id="1908690"/>
    <lineage>
        <taxon>Bacteria</taxon>
        <taxon>Pseudomonadati</taxon>
        <taxon>Planctomycetota</taxon>
        <taxon>Planctomycetia</taxon>
        <taxon>Gemmatales</taxon>
        <taxon>Gemmataceae</taxon>
        <taxon>Fimbriiglobus</taxon>
    </lineage>
</organism>
<name>A0A225D068_9BACT</name>
<evidence type="ECO:0000256" key="1">
    <source>
        <dbReference type="SAM" id="MobiDB-lite"/>
    </source>
</evidence>
<feature type="compositionally biased region" description="Basic and acidic residues" evidence="1">
    <location>
        <begin position="482"/>
        <end position="496"/>
    </location>
</feature>
<evidence type="ECO:0000313" key="3">
    <source>
        <dbReference type="Proteomes" id="UP000214646"/>
    </source>
</evidence>
<reference evidence="3" key="1">
    <citation type="submission" date="2017-06" db="EMBL/GenBank/DDBJ databases">
        <title>Genome analysis of Fimbriiglobus ruber SP5, the first member of the order Planctomycetales with confirmed chitinolytic capability.</title>
        <authorList>
            <person name="Ravin N.V."/>
            <person name="Rakitin A.L."/>
            <person name="Ivanova A.A."/>
            <person name="Beletsky A.V."/>
            <person name="Kulichevskaya I.S."/>
            <person name="Mardanov A.V."/>
            <person name="Dedysh S.N."/>
        </authorList>
    </citation>
    <scope>NUCLEOTIDE SEQUENCE [LARGE SCALE GENOMIC DNA]</scope>
    <source>
        <strain evidence="3">SP5</strain>
    </source>
</reference>
<gene>
    <name evidence="2" type="ORF">FRUB_10304</name>
</gene>
<accession>A0A225D068</accession>
<protein>
    <submittedName>
        <fullName evidence="2">Putative terminase B protein</fullName>
    </submittedName>
</protein>
<sequence length="529" mass="58378">MGDDSASIDRDFSAYLNDPLGYARDVLGILPTPDQSQIAPAILCPPYRVLVKSGHSIGKTFLAAWLVNWWYDTRKPGVAITTAPTKRDVVDLLWTEVRLQRQRAKLPLPFDFIGPAAPEMRTGDDHYAKGYTASKGESFQGRHRARMLFVFDEAEGVSANYWQTAETMFHPNGDHAFFAILNPTTTTSQSFIEERAVGADGLRKWQVFTVSSLSHPNIAVGLENEGRIARGELPLPVPIPNAVSVEQVRTWLGDWFERIAADSHAATDIEFPPGSGQWWRPGPLGEARVLGRRPSAGTYGVWSEALWSMAVKNDDRSPHRMNEFPELGCDVARFGDDWTETHSRWGNVSLDHEAVNGWDEVRVATRLKDVVAELAALANKDRPKTLPAVTAKQIKMKVDDTGCGGGVVSILRADKYNVIPVNSSETAKDSDKYEKVRHELWFSTVERAKSGRLSLAALNARKSGVVARLESQALAPIWWPDSKGRRSVEPKDDTKKKIGRSPDGMDAMNLAYYEGRSGGLVVAVAGGGR</sequence>
<dbReference type="EMBL" id="NIDE01000020">
    <property type="protein sequence ID" value="OWK34333.1"/>
    <property type="molecule type" value="Genomic_DNA"/>
</dbReference>
<keyword evidence="3" id="KW-1185">Reference proteome</keyword>
<dbReference type="Gene3D" id="3.30.420.240">
    <property type="match status" value="1"/>
</dbReference>
<dbReference type="Proteomes" id="UP000214646">
    <property type="component" value="Unassembled WGS sequence"/>
</dbReference>
<proteinExistence type="predicted"/>
<feature type="region of interest" description="Disordered" evidence="1">
    <location>
        <begin position="481"/>
        <end position="501"/>
    </location>
</feature>